<evidence type="ECO:0000256" key="9">
    <source>
        <dbReference type="SAM" id="Phobius"/>
    </source>
</evidence>
<evidence type="ECO:0000256" key="7">
    <source>
        <dbReference type="ARBA" id="ARBA00022840"/>
    </source>
</evidence>
<protein>
    <recommendedName>
        <fullName evidence="2">histidine kinase</fullName>
        <ecNumber evidence="2">2.7.13.3</ecNumber>
    </recommendedName>
</protein>
<evidence type="ECO:0000256" key="3">
    <source>
        <dbReference type="ARBA" id="ARBA00022553"/>
    </source>
</evidence>
<evidence type="ECO:0000256" key="1">
    <source>
        <dbReference type="ARBA" id="ARBA00000085"/>
    </source>
</evidence>
<dbReference type="GO" id="GO:0000155">
    <property type="term" value="F:phosphorelay sensor kinase activity"/>
    <property type="evidence" value="ECO:0007669"/>
    <property type="project" value="InterPro"/>
</dbReference>
<dbReference type="EC" id="2.7.13.3" evidence="2"/>
<dbReference type="Pfam" id="PF02518">
    <property type="entry name" value="HATPase_c"/>
    <property type="match status" value="1"/>
</dbReference>
<feature type="transmembrane region" description="Helical" evidence="9">
    <location>
        <begin position="87"/>
        <end position="106"/>
    </location>
</feature>
<gene>
    <name evidence="12" type="ORF">F8566_36005</name>
</gene>
<keyword evidence="13" id="KW-1185">Reference proteome</keyword>
<keyword evidence="7" id="KW-0067">ATP-binding</keyword>
<evidence type="ECO:0000313" key="12">
    <source>
        <dbReference type="EMBL" id="KAB2342965.1"/>
    </source>
</evidence>
<keyword evidence="8" id="KW-0902">Two-component regulatory system</keyword>
<dbReference type="Gene3D" id="1.20.5.1930">
    <property type="match status" value="1"/>
</dbReference>
<evidence type="ECO:0000256" key="2">
    <source>
        <dbReference type="ARBA" id="ARBA00012438"/>
    </source>
</evidence>
<evidence type="ECO:0000313" key="13">
    <source>
        <dbReference type="Proteomes" id="UP000468735"/>
    </source>
</evidence>
<feature type="domain" description="Histidine kinase/HSP90-like ATPase" evidence="10">
    <location>
        <begin position="306"/>
        <end position="395"/>
    </location>
</feature>
<evidence type="ECO:0000256" key="8">
    <source>
        <dbReference type="ARBA" id="ARBA00023012"/>
    </source>
</evidence>
<evidence type="ECO:0000259" key="10">
    <source>
        <dbReference type="Pfam" id="PF02518"/>
    </source>
</evidence>
<dbReference type="GO" id="GO:0046983">
    <property type="term" value="F:protein dimerization activity"/>
    <property type="evidence" value="ECO:0007669"/>
    <property type="project" value="InterPro"/>
</dbReference>
<dbReference type="EMBL" id="WBMT01000020">
    <property type="protein sequence ID" value="KAB2342965.1"/>
    <property type="molecule type" value="Genomic_DNA"/>
</dbReference>
<feature type="transmembrane region" description="Helical" evidence="9">
    <location>
        <begin position="58"/>
        <end position="81"/>
    </location>
</feature>
<evidence type="ECO:0000256" key="4">
    <source>
        <dbReference type="ARBA" id="ARBA00022679"/>
    </source>
</evidence>
<keyword evidence="9" id="KW-0472">Membrane</keyword>
<dbReference type="GO" id="GO:0005524">
    <property type="term" value="F:ATP binding"/>
    <property type="evidence" value="ECO:0007669"/>
    <property type="project" value="UniProtKB-KW"/>
</dbReference>
<organism evidence="12 13">
    <name type="scientific">Actinomadura rudentiformis</name>
    <dbReference type="NCBI Taxonomy" id="359158"/>
    <lineage>
        <taxon>Bacteria</taxon>
        <taxon>Bacillati</taxon>
        <taxon>Actinomycetota</taxon>
        <taxon>Actinomycetes</taxon>
        <taxon>Streptosporangiales</taxon>
        <taxon>Thermomonosporaceae</taxon>
        <taxon>Actinomadura</taxon>
    </lineage>
</organism>
<dbReference type="PANTHER" id="PTHR24421">
    <property type="entry name" value="NITRATE/NITRITE SENSOR PROTEIN NARX-RELATED"/>
    <property type="match status" value="1"/>
</dbReference>
<comment type="caution">
    <text evidence="12">The sequence shown here is derived from an EMBL/GenBank/DDBJ whole genome shotgun (WGS) entry which is preliminary data.</text>
</comment>
<keyword evidence="4" id="KW-0808">Transferase</keyword>
<dbReference type="InterPro" id="IPR011712">
    <property type="entry name" value="Sig_transdc_His_kin_sub3_dim/P"/>
</dbReference>
<sequence>MGIGGVKDHGRDGVRVGSLAGVIVPARWARIAFVTAVGAAFLTAIAMQALVIAQSWGAWYWVPGSLSAVAVCLPALLTLLGQGRPPWPAIAGLGIAALTILVPRLADPPELPAEPSPAMALGLAVLVGSALRILPAVQAGAIAGADLAVVATGQLATTPSSGITAVTGMIWLAAVGAGLSLRLLDARASATAERARQAERLELARELHDVVAHHITGMVIQAQGAQVVARRNPEQVTEYLSEMEAAGTDALAAMRRVVGLLRDEADAAPASPGPEGLGALVERFGRKGPAVRLNMREGDWPPEVTSTVYRVVQEALTNVLRHAPKARSVVVTVEQGPLDITVEVTDDAPATPTRPHHRGGYGLIGMRERVETLGGSLCAGPRAGGGWSVRATLPAGEPR</sequence>
<dbReference type="AlphaFoldDB" id="A0A6H9YNF2"/>
<dbReference type="SUPFAM" id="SSF55874">
    <property type="entry name" value="ATPase domain of HSP90 chaperone/DNA topoisomerase II/histidine kinase"/>
    <property type="match status" value="1"/>
</dbReference>
<evidence type="ECO:0000259" key="11">
    <source>
        <dbReference type="Pfam" id="PF07730"/>
    </source>
</evidence>
<comment type="catalytic activity">
    <reaction evidence="1">
        <text>ATP + protein L-histidine = ADP + protein N-phospho-L-histidine.</text>
        <dbReference type="EC" id="2.7.13.3"/>
    </reaction>
</comment>
<dbReference type="InterPro" id="IPR036890">
    <property type="entry name" value="HATPase_C_sf"/>
</dbReference>
<proteinExistence type="predicted"/>
<dbReference type="InterPro" id="IPR050482">
    <property type="entry name" value="Sensor_HK_TwoCompSys"/>
</dbReference>
<keyword evidence="6 12" id="KW-0418">Kinase</keyword>
<dbReference type="GO" id="GO:0016020">
    <property type="term" value="C:membrane"/>
    <property type="evidence" value="ECO:0007669"/>
    <property type="project" value="InterPro"/>
</dbReference>
<dbReference type="OrthoDB" id="227596at2"/>
<dbReference type="PANTHER" id="PTHR24421:SF10">
    <property type="entry name" value="NITRATE_NITRITE SENSOR PROTEIN NARQ"/>
    <property type="match status" value="1"/>
</dbReference>
<dbReference type="InterPro" id="IPR003594">
    <property type="entry name" value="HATPase_dom"/>
</dbReference>
<keyword evidence="5" id="KW-0547">Nucleotide-binding</keyword>
<dbReference type="Gene3D" id="3.30.565.10">
    <property type="entry name" value="Histidine kinase-like ATPase, C-terminal domain"/>
    <property type="match status" value="1"/>
</dbReference>
<dbReference type="Pfam" id="PF07730">
    <property type="entry name" value="HisKA_3"/>
    <property type="match status" value="1"/>
</dbReference>
<dbReference type="Proteomes" id="UP000468735">
    <property type="component" value="Unassembled WGS sequence"/>
</dbReference>
<dbReference type="CDD" id="cd16917">
    <property type="entry name" value="HATPase_UhpB-NarQ-NarX-like"/>
    <property type="match status" value="1"/>
</dbReference>
<keyword evidence="9" id="KW-1133">Transmembrane helix</keyword>
<keyword evidence="9" id="KW-0812">Transmembrane</keyword>
<evidence type="ECO:0000256" key="5">
    <source>
        <dbReference type="ARBA" id="ARBA00022741"/>
    </source>
</evidence>
<name>A0A6H9YNF2_9ACTN</name>
<feature type="transmembrane region" description="Helical" evidence="9">
    <location>
        <begin position="28"/>
        <end position="51"/>
    </location>
</feature>
<accession>A0A6H9YNF2</accession>
<keyword evidence="3" id="KW-0597">Phosphoprotein</keyword>
<reference evidence="12 13" key="1">
    <citation type="submission" date="2019-09" db="EMBL/GenBank/DDBJ databases">
        <title>Actinomadura physcomitrii sp. nov., a novel actinomycete isolated from moss [Physcomitrium sphaericum (Ludw) Fuernr].</title>
        <authorList>
            <person name="Zhuang X."/>
            <person name="Liu C."/>
        </authorList>
    </citation>
    <scope>NUCLEOTIDE SEQUENCE [LARGE SCALE GENOMIC DNA]</scope>
    <source>
        <strain evidence="12 13">HMC1</strain>
    </source>
</reference>
<evidence type="ECO:0000256" key="6">
    <source>
        <dbReference type="ARBA" id="ARBA00022777"/>
    </source>
</evidence>
<feature type="domain" description="Signal transduction histidine kinase subgroup 3 dimerisation and phosphoacceptor" evidence="11">
    <location>
        <begin position="199"/>
        <end position="264"/>
    </location>
</feature>
<feature type="transmembrane region" description="Helical" evidence="9">
    <location>
        <begin position="163"/>
        <end position="184"/>
    </location>
</feature>